<evidence type="ECO:0000313" key="3">
    <source>
        <dbReference type="Proteomes" id="UP000198211"/>
    </source>
</evidence>
<comment type="caution">
    <text evidence="2">The sequence shown here is derived from an EMBL/GenBank/DDBJ whole genome shotgun (WGS) entry which is preliminary data.</text>
</comment>
<name>A0A225VB88_9STRA</name>
<evidence type="ECO:0000256" key="1">
    <source>
        <dbReference type="SAM" id="SignalP"/>
    </source>
</evidence>
<dbReference type="Proteomes" id="UP000198211">
    <property type="component" value="Unassembled WGS sequence"/>
</dbReference>
<evidence type="ECO:0000313" key="2">
    <source>
        <dbReference type="EMBL" id="OWZ02219.1"/>
    </source>
</evidence>
<feature type="signal peptide" evidence="1">
    <location>
        <begin position="1"/>
        <end position="21"/>
    </location>
</feature>
<accession>A0A225VB88</accession>
<keyword evidence="3" id="KW-1185">Reference proteome</keyword>
<protein>
    <submittedName>
        <fullName evidence="2">RxLR effector protein</fullName>
    </submittedName>
</protein>
<sequence length="163" mass="18179">MQSLKFLLLAVAVVLVGLTNTLSPTGTINAASVTENQFALPKLSSSAKNTDKNNLRSLRMGNNADNVVEERRLSRFSSITKFLPWTKTHQLQKALRAAEKKKIAEMFVIKPGTTEDELFKIYFPLWKNADKSSWDVLNGLQAAKNVNAKKISNSYQYAQMTGL</sequence>
<gene>
    <name evidence="2" type="ORF">PHMEG_00026258</name>
</gene>
<dbReference type="AlphaFoldDB" id="A0A225VB88"/>
<feature type="chain" id="PRO_5012375346" evidence="1">
    <location>
        <begin position="22"/>
        <end position="163"/>
    </location>
</feature>
<proteinExistence type="predicted"/>
<keyword evidence="1" id="KW-0732">Signal</keyword>
<reference evidence="3" key="1">
    <citation type="submission" date="2017-03" db="EMBL/GenBank/DDBJ databases">
        <title>Phytopthora megakarya and P. palmivora, two closely related causual agents of cacao black pod achieved similar genome size and gene model numbers by different mechanisms.</title>
        <authorList>
            <person name="Ali S."/>
            <person name="Shao J."/>
            <person name="Larry D.J."/>
            <person name="Kronmiller B."/>
            <person name="Shen D."/>
            <person name="Strem M.D."/>
            <person name="Melnick R.L."/>
            <person name="Guiltinan M.J."/>
            <person name="Tyler B.M."/>
            <person name="Meinhardt L.W."/>
            <person name="Bailey B.A."/>
        </authorList>
    </citation>
    <scope>NUCLEOTIDE SEQUENCE [LARGE SCALE GENOMIC DNA]</scope>
    <source>
        <strain evidence="3">zdho120</strain>
    </source>
</reference>
<dbReference type="EMBL" id="NBNE01006316">
    <property type="protein sequence ID" value="OWZ02219.1"/>
    <property type="molecule type" value="Genomic_DNA"/>
</dbReference>
<organism evidence="2 3">
    <name type="scientific">Phytophthora megakarya</name>
    <dbReference type="NCBI Taxonomy" id="4795"/>
    <lineage>
        <taxon>Eukaryota</taxon>
        <taxon>Sar</taxon>
        <taxon>Stramenopiles</taxon>
        <taxon>Oomycota</taxon>
        <taxon>Peronosporomycetes</taxon>
        <taxon>Peronosporales</taxon>
        <taxon>Peronosporaceae</taxon>
        <taxon>Phytophthora</taxon>
    </lineage>
</organism>